<dbReference type="PROSITE" id="PS51450">
    <property type="entry name" value="LRR"/>
    <property type="match status" value="3"/>
</dbReference>
<dbReference type="PANTHER" id="PTHR48051">
    <property type="match status" value="1"/>
</dbReference>
<dbReference type="CTD" id="79442"/>
<sequence length="390" mass="45658">MTQRYGSLTLCKQLNKQFRSGKLTQSFSTGRIKMRADRSVDIPIYDISQLRGMWEHRVIKYKEKQKKERERIQNSALEKINQEWQYRIECKKLQSNELEVLQHYLGRTAQNEKPHYTGAKSPLSKFILEMDGDDLAELPESILDKPHLREMHIRRTTIYKIPGWIEQFPHLSVINMPKNGIQRLPVEIGKIKKLRVLILNYNRITSIPPELGDCENLEKLELTGNFLEELPFELSKLKKVTHLDLAENTFASIPICALRMTSLKLLDLSINMLTDLPEDMDRLDKLESLFLHRNDMEYLPNCLENITTLRMVVVSGDTLKSWPPVFEENSAIKFIKLYDNTVDAIDYGDEEILETMQDHEKEFMKTYIHTLKERETAPTYTTKVSFSCFL</sequence>
<dbReference type="InterPro" id="IPR050216">
    <property type="entry name" value="LRR_domain-containing"/>
</dbReference>
<dbReference type="Pfam" id="PF12799">
    <property type="entry name" value="LRR_4"/>
    <property type="match status" value="1"/>
</dbReference>
<reference evidence="3" key="4">
    <citation type="submission" date="2025-09" db="UniProtKB">
        <authorList>
            <consortium name="Ensembl"/>
        </authorList>
    </citation>
    <scope>IDENTIFICATION</scope>
</reference>
<reference evidence="4" key="1">
    <citation type="journal article" date="2014" name="PLoS ONE">
        <title>The genome and linkage map of the northern pike (Esox lucius): conserved synteny revealed between the salmonid sister group and the Neoteleostei.</title>
        <authorList>
            <person name="Rondeau E.B."/>
            <person name="Minkley D.R."/>
            <person name="Leong J.S."/>
            <person name="Messmer A.M."/>
            <person name="Jantzen J.R."/>
            <person name="von Schalburg K.R."/>
            <person name="Lemon C."/>
            <person name="Bird N.H."/>
            <person name="Koop B.F."/>
        </authorList>
    </citation>
    <scope>NUCLEOTIDE SEQUENCE</scope>
</reference>
<evidence type="ECO:0000256" key="2">
    <source>
        <dbReference type="ARBA" id="ARBA00022737"/>
    </source>
</evidence>
<accession>A0A3P8XTV3</accession>
<dbReference type="PANTHER" id="PTHR48051:SF16">
    <property type="entry name" value="LEUCINE-RICH REPEAT-CONTAINING PROTEIN 2"/>
    <property type="match status" value="1"/>
</dbReference>
<dbReference type="GO" id="GO:0005737">
    <property type="term" value="C:cytoplasm"/>
    <property type="evidence" value="ECO:0007669"/>
    <property type="project" value="TreeGrafter"/>
</dbReference>
<keyword evidence="1" id="KW-0433">Leucine-rich repeat</keyword>
<organism evidence="3 4">
    <name type="scientific">Esox lucius</name>
    <name type="common">Northern pike</name>
    <dbReference type="NCBI Taxonomy" id="8010"/>
    <lineage>
        <taxon>Eukaryota</taxon>
        <taxon>Metazoa</taxon>
        <taxon>Chordata</taxon>
        <taxon>Craniata</taxon>
        <taxon>Vertebrata</taxon>
        <taxon>Euteleostomi</taxon>
        <taxon>Actinopterygii</taxon>
        <taxon>Neopterygii</taxon>
        <taxon>Teleostei</taxon>
        <taxon>Protacanthopterygii</taxon>
        <taxon>Esociformes</taxon>
        <taxon>Esocidae</taxon>
        <taxon>Esox</taxon>
    </lineage>
</organism>
<evidence type="ECO:0000313" key="4">
    <source>
        <dbReference type="Proteomes" id="UP000265140"/>
    </source>
</evidence>
<protein>
    <recommendedName>
        <fullName evidence="5">Leucine rich repeat containing 2</fullName>
    </recommendedName>
</protein>
<evidence type="ECO:0000313" key="3">
    <source>
        <dbReference type="Ensembl" id="ENSELUP00000007174.3"/>
    </source>
</evidence>
<dbReference type="InterPro" id="IPR032675">
    <property type="entry name" value="LRR_dom_sf"/>
</dbReference>
<name>A0A3P8XTV3_ESOLU</name>
<dbReference type="AlphaFoldDB" id="A0A3P8XTV3"/>
<dbReference type="Ensembl" id="ENSELUT00000007697.3">
    <property type="protein sequence ID" value="ENSELUP00000007174.3"/>
    <property type="gene ID" value="ENSELUG00000007986.3"/>
</dbReference>
<dbReference type="SUPFAM" id="SSF52058">
    <property type="entry name" value="L domain-like"/>
    <property type="match status" value="1"/>
</dbReference>
<dbReference type="RefSeq" id="XP_010894302.1">
    <property type="nucleotide sequence ID" value="XM_010896000.3"/>
</dbReference>
<dbReference type="GeneTree" id="ENSGT00940000154960"/>
<keyword evidence="4" id="KW-1185">Reference proteome</keyword>
<dbReference type="SMART" id="SM00369">
    <property type="entry name" value="LRR_TYP"/>
    <property type="match status" value="4"/>
</dbReference>
<proteinExistence type="predicted"/>
<dbReference type="Bgee" id="ENSELUG00000007986">
    <property type="expression patterns" value="Expressed in muscle tissue and 12 other cell types or tissues"/>
</dbReference>
<dbReference type="InterPro" id="IPR001611">
    <property type="entry name" value="Leu-rich_rpt"/>
</dbReference>
<reference evidence="3" key="2">
    <citation type="submission" date="2020-02" db="EMBL/GenBank/DDBJ databases">
        <title>Esox lucius (northern pike) genome, fEsoLuc1, primary haplotype.</title>
        <authorList>
            <person name="Myers G."/>
            <person name="Karagic N."/>
            <person name="Meyer A."/>
            <person name="Pippel M."/>
            <person name="Reichard M."/>
            <person name="Winkler S."/>
            <person name="Tracey A."/>
            <person name="Sims Y."/>
            <person name="Howe K."/>
            <person name="Rhie A."/>
            <person name="Formenti G."/>
            <person name="Durbin R."/>
            <person name="Fedrigo O."/>
            <person name="Jarvis E.D."/>
        </authorList>
    </citation>
    <scope>NUCLEOTIDE SEQUENCE [LARGE SCALE GENOMIC DNA]</scope>
</reference>
<evidence type="ECO:0008006" key="5">
    <source>
        <dbReference type="Google" id="ProtNLM"/>
    </source>
</evidence>
<dbReference type="InterPro" id="IPR025875">
    <property type="entry name" value="Leu-rich_rpt_4"/>
</dbReference>
<dbReference type="GeneID" id="105025375"/>
<reference evidence="3" key="3">
    <citation type="submission" date="2025-08" db="UniProtKB">
        <authorList>
            <consortium name="Ensembl"/>
        </authorList>
    </citation>
    <scope>IDENTIFICATION</scope>
</reference>
<gene>
    <name evidence="3" type="primary">LRRC2</name>
</gene>
<dbReference type="Gene3D" id="3.80.10.10">
    <property type="entry name" value="Ribonuclease Inhibitor"/>
    <property type="match status" value="1"/>
</dbReference>
<keyword evidence="2" id="KW-0677">Repeat</keyword>
<dbReference type="InterPro" id="IPR003591">
    <property type="entry name" value="Leu-rich_rpt_typical-subtyp"/>
</dbReference>
<evidence type="ECO:0000256" key="1">
    <source>
        <dbReference type="ARBA" id="ARBA00022614"/>
    </source>
</evidence>
<dbReference type="KEGG" id="els:105025375"/>
<dbReference type="Proteomes" id="UP000265140">
    <property type="component" value="Chromosome 13"/>
</dbReference>